<accession>A0ABU6ZSW7</accession>
<organism evidence="3 4">
    <name type="scientific">Stylosanthes scabra</name>
    <dbReference type="NCBI Taxonomy" id="79078"/>
    <lineage>
        <taxon>Eukaryota</taxon>
        <taxon>Viridiplantae</taxon>
        <taxon>Streptophyta</taxon>
        <taxon>Embryophyta</taxon>
        <taxon>Tracheophyta</taxon>
        <taxon>Spermatophyta</taxon>
        <taxon>Magnoliopsida</taxon>
        <taxon>eudicotyledons</taxon>
        <taxon>Gunneridae</taxon>
        <taxon>Pentapetalae</taxon>
        <taxon>rosids</taxon>
        <taxon>fabids</taxon>
        <taxon>Fabales</taxon>
        <taxon>Fabaceae</taxon>
        <taxon>Papilionoideae</taxon>
        <taxon>50 kb inversion clade</taxon>
        <taxon>dalbergioids sensu lato</taxon>
        <taxon>Dalbergieae</taxon>
        <taxon>Pterocarpus clade</taxon>
        <taxon>Stylosanthes</taxon>
    </lineage>
</organism>
<evidence type="ECO:0000313" key="4">
    <source>
        <dbReference type="Proteomes" id="UP001341840"/>
    </source>
</evidence>
<sequence length="208" mass="23498">MRTHYLAYVYVSALLCVPPKFGGRVRIELQVVCTYAGGVEDQEPFPVVYSLYSLLVFRAQKALENEEKRAKRLKKLAEEIIEQNRVTFGPRSKHDPLKDKLIKPQATAIHVWTTPQRGPNVAQQDHNPSSPKHHKQRLDHASTWAKRGPSKTPKLSLTLSPSRLDHASTWAKRDLRRAPKAQQVPQGHVWTMPRCGPNVAHASSPKPS</sequence>
<proteinExistence type="predicted"/>
<evidence type="ECO:0000256" key="1">
    <source>
        <dbReference type="SAM" id="Coils"/>
    </source>
</evidence>
<gene>
    <name evidence="3" type="ORF">PIB30_090253</name>
</gene>
<keyword evidence="1" id="KW-0175">Coiled coil</keyword>
<reference evidence="3 4" key="1">
    <citation type="journal article" date="2023" name="Plants (Basel)">
        <title>Bridging the Gap: Combining Genomics and Transcriptomics Approaches to Understand Stylosanthes scabra, an Orphan Legume from the Brazilian Caatinga.</title>
        <authorList>
            <person name="Ferreira-Neto J.R.C."/>
            <person name="da Silva M.D."/>
            <person name="Binneck E."/>
            <person name="de Melo N.F."/>
            <person name="da Silva R.H."/>
            <person name="de Melo A.L.T.M."/>
            <person name="Pandolfi V."/>
            <person name="Bustamante F.O."/>
            <person name="Brasileiro-Vidal A.C."/>
            <person name="Benko-Iseppon A.M."/>
        </authorList>
    </citation>
    <scope>NUCLEOTIDE SEQUENCE [LARGE SCALE GENOMIC DNA]</scope>
    <source>
        <tissue evidence="3">Leaves</tissue>
    </source>
</reference>
<feature type="coiled-coil region" evidence="1">
    <location>
        <begin position="56"/>
        <end position="83"/>
    </location>
</feature>
<feature type="compositionally biased region" description="Polar residues" evidence="2">
    <location>
        <begin position="115"/>
        <end position="130"/>
    </location>
</feature>
<feature type="region of interest" description="Disordered" evidence="2">
    <location>
        <begin position="115"/>
        <end position="160"/>
    </location>
</feature>
<evidence type="ECO:0000256" key="2">
    <source>
        <dbReference type="SAM" id="MobiDB-lite"/>
    </source>
</evidence>
<evidence type="ECO:0000313" key="3">
    <source>
        <dbReference type="EMBL" id="MED6225069.1"/>
    </source>
</evidence>
<name>A0ABU6ZSW7_9FABA</name>
<protein>
    <submittedName>
        <fullName evidence="3">Uncharacterized protein</fullName>
    </submittedName>
</protein>
<dbReference type="EMBL" id="JASCZI010273592">
    <property type="protein sequence ID" value="MED6225069.1"/>
    <property type="molecule type" value="Genomic_DNA"/>
</dbReference>
<feature type="region of interest" description="Disordered" evidence="2">
    <location>
        <begin position="175"/>
        <end position="208"/>
    </location>
</feature>
<keyword evidence="4" id="KW-1185">Reference proteome</keyword>
<dbReference type="Proteomes" id="UP001341840">
    <property type="component" value="Unassembled WGS sequence"/>
</dbReference>
<comment type="caution">
    <text evidence="3">The sequence shown here is derived from an EMBL/GenBank/DDBJ whole genome shotgun (WGS) entry which is preliminary data.</text>
</comment>